<feature type="domain" description="DSBA-like thioredoxin" evidence="1">
    <location>
        <begin position="5"/>
        <end position="170"/>
    </location>
</feature>
<dbReference type="SUPFAM" id="SSF52833">
    <property type="entry name" value="Thioredoxin-like"/>
    <property type="match status" value="1"/>
</dbReference>
<dbReference type="PANTHER" id="PTHR13887">
    <property type="entry name" value="GLUTATHIONE S-TRANSFERASE KAPPA"/>
    <property type="match status" value="1"/>
</dbReference>
<name>A0A559MJU6_9HELO</name>
<dbReference type="InterPro" id="IPR036249">
    <property type="entry name" value="Thioredoxin-like_sf"/>
</dbReference>
<protein>
    <recommendedName>
        <fullName evidence="1">DSBA-like thioredoxin domain-containing protein</fullName>
    </recommendedName>
</protein>
<dbReference type="AlphaFoldDB" id="A0A559MJU6"/>
<gene>
    <name evidence="2" type="ORF">LAWI1_G002003</name>
</gene>
<dbReference type="InterPro" id="IPR001853">
    <property type="entry name" value="DSBA-like_thioredoxin_dom"/>
</dbReference>
<keyword evidence="3" id="KW-1185">Reference proteome</keyword>
<dbReference type="Gene3D" id="3.40.30.10">
    <property type="entry name" value="Glutaredoxin"/>
    <property type="match status" value="1"/>
</dbReference>
<organism evidence="2 3">
    <name type="scientific">Lachnellula willkommii</name>
    <dbReference type="NCBI Taxonomy" id="215461"/>
    <lineage>
        <taxon>Eukaryota</taxon>
        <taxon>Fungi</taxon>
        <taxon>Dikarya</taxon>
        <taxon>Ascomycota</taxon>
        <taxon>Pezizomycotina</taxon>
        <taxon>Leotiomycetes</taxon>
        <taxon>Helotiales</taxon>
        <taxon>Lachnaceae</taxon>
        <taxon>Lachnellula</taxon>
    </lineage>
</organism>
<accession>A0A559MJU6</accession>
<dbReference type="EMBL" id="QGML01000167">
    <property type="protein sequence ID" value="TVY93228.1"/>
    <property type="molecule type" value="Genomic_DNA"/>
</dbReference>
<proteinExistence type="predicted"/>
<reference evidence="2 3" key="1">
    <citation type="submission" date="2018-05" db="EMBL/GenBank/DDBJ databases">
        <title>Genome sequencing and assembly of the regulated plant pathogen Lachnellula willkommii and related sister species for the development of diagnostic species identification markers.</title>
        <authorList>
            <person name="Giroux E."/>
            <person name="Bilodeau G."/>
        </authorList>
    </citation>
    <scope>NUCLEOTIDE SEQUENCE [LARGE SCALE GENOMIC DNA]</scope>
    <source>
        <strain evidence="2 3">CBS 172.35</strain>
    </source>
</reference>
<dbReference type="Proteomes" id="UP000315522">
    <property type="component" value="Unassembled WGS sequence"/>
</dbReference>
<dbReference type="Pfam" id="PF01323">
    <property type="entry name" value="DSBA"/>
    <property type="match status" value="1"/>
</dbReference>
<comment type="caution">
    <text evidence="2">The sequence shown here is derived from an EMBL/GenBank/DDBJ whole genome shotgun (WGS) entry which is preliminary data.</text>
</comment>
<evidence type="ECO:0000259" key="1">
    <source>
        <dbReference type="Pfam" id="PF01323"/>
    </source>
</evidence>
<evidence type="ECO:0000313" key="2">
    <source>
        <dbReference type="EMBL" id="TVY93228.1"/>
    </source>
</evidence>
<dbReference type="PANTHER" id="PTHR13887:SF52">
    <property type="entry name" value="DSBA-LIKE THIOREDOXIN DOMAIN-CONTAINING PROTEIN"/>
    <property type="match status" value="1"/>
</dbReference>
<dbReference type="GO" id="GO:0016491">
    <property type="term" value="F:oxidoreductase activity"/>
    <property type="evidence" value="ECO:0007669"/>
    <property type="project" value="InterPro"/>
</dbReference>
<sequence>MYDSTIDFTLDTICPCQEEATLRRVRATDASSKVTFTIKYLPYQLYPGASQTGEDKYEWYKRSRYGDSDEKMKMFQTLMTAYGASAGITYKFNGTVANTLPAHRLIQHYQATSPHGAEIADKLVLSLYHQYFEEEKHPSSAETLLAAAQAAGVEEGEARKFIAGADKDQEGMHELKVLIGEEAGNVLDQVPVVRVEGRKRDVTITGANEVEDYVKALMQIVRESE</sequence>
<evidence type="ECO:0000313" key="3">
    <source>
        <dbReference type="Proteomes" id="UP000315522"/>
    </source>
</evidence>